<dbReference type="EMBL" id="DS231626">
    <property type="protein sequence ID" value="EDU42939.1"/>
    <property type="molecule type" value="Genomic_DNA"/>
</dbReference>
<protein>
    <submittedName>
        <fullName evidence="1">Uncharacterized protein</fullName>
    </submittedName>
</protein>
<dbReference type="HOGENOM" id="CLU_3299621_0_0_1"/>
<evidence type="ECO:0000313" key="2">
    <source>
        <dbReference type="Proteomes" id="UP000001471"/>
    </source>
</evidence>
<reference evidence="2" key="1">
    <citation type="journal article" date="2013" name="G3 (Bethesda)">
        <title>Comparative genomics of a plant-pathogenic fungus, Pyrenophora tritici-repentis, reveals transduplication and the impact of repeat elements on pathogenicity and population divergence.</title>
        <authorList>
            <person name="Manning V.A."/>
            <person name="Pandelova I."/>
            <person name="Dhillon B."/>
            <person name="Wilhelm L.J."/>
            <person name="Goodwin S.B."/>
            <person name="Berlin A.M."/>
            <person name="Figueroa M."/>
            <person name="Freitag M."/>
            <person name="Hane J.K."/>
            <person name="Henrissat B."/>
            <person name="Holman W.H."/>
            <person name="Kodira C.D."/>
            <person name="Martin J."/>
            <person name="Oliver R.P."/>
            <person name="Robbertse B."/>
            <person name="Schackwitz W."/>
            <person name="Schwartz D.C."/>
            <person name="Spatafora J.W."/>
            <person name="Turgeon B.G."/>
            <person name="Yandava C."/>
            <person name="Young S."/>
            <person name="Zhou S."/>
            <person name="Zeng Q."/>
            <person name="Grigoriev I.V."/>
            <person name="Ma L.-J."/>
            <person name="Ciuffetti L.M."/>
        </authorList>
    </citation>
    <scope>NUCLEOTIDE SEQUENCE [LARGE SCALE GENOMIC DNA]</scope>
    <source>
        <strain evidence="2">Pt-1C-BFP</strain>
    </source>
</reference>
<accession>B2WIS9</accession>
<gene>
    <name evidence="1" type="ORF">PTRG_09888</name>
</gene>
<evidence type="ECO:0000313" key="1">
    <source>
        <dbReference type="EMBL" id="EDU42939.1"/>
    </source>
</evidence>
<organism evidence="1 2">
    <name type="scientific">Pyrenophora tritici-repentis (strain Pt-1C-BFP)</name>
    <name type="common">Wheat tan spot fungus</name>
    <name type="synonym">Drechslera tritici-repentis</name>
    <dbReference type="NCBI Taxonomy" id="426418"/>
    <lineage>
        <taxon>Eukaryota</taxon>
        <taxon>Fungi</taxon>
        <taxon>Dikarya</taxon>
        <taxon>Ascomycota</taxon>
        <taxon>Pezizomycotina</taxon>
        <taxon>Dothideomycetes</taxon>
        <taxon>Pleosporomycetidae</taxon>
        <taxon>Pleosporales</taxon>
        <taxon>Pleosporineae</taxon>
        <taxon>Pleosporaceae</taxon>
        <taxon>Pyrenophora</taxon>
    </lineage>
</organism>
<name>B2WIS9_PYRTR</name>
<sequence>MKENLNNTPGCNYRGELELSPNCVAMFPQQKSAKKDSTGS</sequence>
<dbReference type="Proteomes" id="UP000001471">
    <property type="component" value="Unassembled WGS sequence"/>
</dbReference>
<dbReference type="AlphaFoldDB" id="B2WIS9"/>
<proteinExistence type="predicted"/>
<dbReference type="InParanoid" id="B2WIS9"/>